<proteinExistence type="predicted"/>
<dbReference type="Proteomes" id="UP000295294">
    <property type="component" value="Plasmid unnamed4"/>
</dbReference>
<feature type="signal peptide" evidence="2">
    <location>
        <begin position="1"/>
        <end position="41"/>
    </location>
</feature>
<feature type="region of interest" description="Disordered" evidence="1">
    <location>
        <begin position="337"/>
        <end position="357"/>
    </location>
</feature>
<evidence type="ECO:0000256" key="1">
    <source>
        <dbReference type="SAM" id="MobiDB-lite"/>
    </source>
</evidence>
<dbReference type="OrthoDB" id="935695at2"/>
<evidence type="ECO:0000313" key="4">
    <source>
        <dbReference type="Proteomes" id="UP000295294"/>
    </source>
</evidence>
<dbReference type="AlphaFoldDB" id="A0A4P7LKT1"/>
<keyword evidence="3" id="KW-0614">Plasmid</keyword>
<sequence>MYALGSVIEARPTTAPQRSTRMLQKFFGLATLCLCTTTAFAKIPVEVSPAYAQIVINQTEELPTKNGFGQVVYPTKTRDIYSVKVTTDGPGVTVETYRTQDLDRNDYSKVVRLGEVRGKWSGFVEFPPGETSGKLIFVRPPANGKVKARLEVTRLGTRTVEQRKAIEDFMRIPLDVLDEIYSLPKFKVVVKPCGTVNAFSAPDITICTELIADLFEKDASEALPVMVMHEVGHTLLNLWGMPGWDNEDVVDEFAGSLMVSSRPQAVRAMAKWLRSLDSLSAAALQLSRDERHSIPVQRARNFERLLADAAQTPKGQFTPTQKRWFTLLGDHVKAERREANTTPSVAQPSATTQANAPAEMTVASGVCERLTMAGSDATKLCSNNVLRMKYQSGRSSFVVATTNKVPLAFATGPEERTEGGGSTFAVDTISVWHTSASDMEFLPAHGKCIVRPVGESKILQCDLVTDSNGALHGVQLRFREWEPLH</sequence>
<protein>
    <submittedName>
        <fullName evidence="3">Uncharacterized protein</fullName>
    </submittedName>
</protein>
<gene>
    <name evidence="3" type="ORF">E0W60_36275</name>
</gene>
<dbReference type="EMBL" id="CP038639">
    <property type="protein sequence ID" value="QBY56445.1"/>
    <property type="molecule type" value="Genomic_DNA"/>
</dbReference>
<organism evidence="3 4">
    <name type="scientific">Cupriavidus oxalaticus</name>
    <dbReference type="NCBI Taxonomy" id="96344"/>
    <lineage>
        <taxon>Bacteria</taxon>
        <taxon>Pseudomonadati</taxon>
        <taxon>Pseudomonadota</taxon>
        <taxon>Betaproteobacteria</taxon>
        <taxon>Burkholderiales</taxon>
        <taxon>Burkholderiaceae</taxon>
        <taxon>Cupriavidus</taxon>
    </lineage>
</organism>
<keyword evidence="2" id="KW-0732">Signal</keyword>
<feature type="chain" id="PRO_5020297544" evidence="2">
    <location>
        <begin position="42"/>
        <end position="485"/>
    </location>
</feature>
<reference evidence="3 4" key="1">
    <citation type="submission" date="2019-03" db="EMBL/GenBank/DDBJ databases">
        <title>Efficiently degradation of phenoxyalkanoic acid herbicides by Cupriavidus oxalaticus strain X32.</title>
        <authorList>
            <person name="Sheng X."/>
        </authorList>
    </citation>
    <scope>NUCLEOTIDE SEQUENCE [LARGE SCALE GENOMIC DNA]</scope>
    <source>
        <strain evidence="3 4">X32</strain>
        <plasmid evidence="3 4">unnamed4</plasmid>
    </source>
</reference>
<dbReference type="InterPro" id="IPR025644">
    <property type="entry name" value="DUF4344"/>
</dbReference>
<name>A0A4P7LKT1_9BURK</name>
<feature type="compositionally biased region" description="Polar residues" evidence="1">
    <location>
        <begin position="340"/>
        <end position="355"/>
    </location>
</feature>
<dbReference type="KEGG" id="cox:E0W60_36275"/>
<geneLocation type="plasmid" evidence="3">
    <name>unnamed4</name>
</geneLocation>
<dbReference type="Pfam" id="PF14247">
    <property type="entry name" value="DUF4344"/>
    <property type="match status" value="1"/>
</dbReference>
<evidence type="ECO:0000313" key="3">
    <source>
        <dbReference type="EMBL" id="QBY56445.1"/>
    </source>
</evidence>
<accession>A0A4P7LKT1</accession>
<evidence type="ECO:0000256" key="2">
    <source>
        <dbReference type="SAM" id="SignalP"/>
    </source>
</evidence>